<evidence type="ECO:0000313" key="1">
    <source>
        <dbReference type="EMBL" id="CAI6347180.1"/>
    </source>
</evidence>
<dbReference type="Proteomes" id="UP001160148">
    <property type="component" value="Unassembled WGS sequence"/>
</dbReference>
<comment type="caution">
    <text evidence="1">The sequence shown here is derived from an EMBL/GenBank/DDBJ whole genome shotgun (WGS) entry which is preliminary data.</text>
</comment>
<dbReference type="AlphaFoldDB" id="A0AAV0VUF3"/>
<keyword evidence="2" id="KW-1185">Reference proteome</keyword>
<reference evidence="1 2" key="1">
    <citation type="submission" date="2023-01" db="EMBL/GenBank/DDBJ databases">
        <authorList>
            <person name="Whitehead M."/>
        </authorList>
    </citation>
    <scope>NUCLEOTIDE SEQUENCE [LARGE SCALE GENOMIC DNA]</scope>
</reference>
<proteinExistence type="predicted"/>
<gene>
    <name evidence="1" type="ORF">MEUPH1_LOCUS3996</name>
</gene>
<dbReference type="EMBL" id="CARXXK010000001">
    <property type="protein sequence ID" value="CAI6347180.1"/>
    <property type="molecule type" value="Genomic_DNA"/>
</dbReference>
<accession>A0AAV0VUF3</accession>
<protein>
    <recommendedName>
        <fullName evidence="3">Secreted protein</fullName>
    </recommendedName>
</protein>
<evidence type="ECO:0008006" key="3">
    <source>
        <dbReference type="Google" id="ProtNLM"/>
    </source>
</evidence>
<sequence>MSVAATVSCVVLAGKIRRPESKSSVGAPIRSTPPSDKPWLFVALDTLTISRFVPINPVEKIGKPLLLKCCKIRSRRHGVTIFGRCWVTLLCQGLDPISFRH</sequence>
<organism evidence="1 2">
    <name type="scientific">Macrosiphum euphorbiae</name>
    <name type="common">potato aphid</name>
    <dbReference type="NCBI Taxonomy" id="13131"/>
    <lineage>
        <taxon>Eukaryota</taxon>
        <taxon>Metazoa</taxon>
        <taxon>Ecdysozoa</taxon>
        <taxon>Arthropoda</taxon>
        <taxon>Hexapoda</taxon>
        <taxon>Insecta</taxon>
        <taxon>Pterygota</taxon>
        <taxon>Neoptera</taxon>
        <taxon>Paraneoptera</taxon>
        <taxon>Hemiptera</taxon>
        <taxon>Sternorrhyncha</taxon>
        <taxon>Aphidomorpha</taxon>
        <taxon>Aphidoidea</taxon>
        <taxon>Aphididae</taxon>
        <taxon>Macrosiphini</taxon>
        <taxon>Macrosiphum</taxon>
    </lineage>
</organism>
<name>A0AAV0VUF3_9HEMI</name>
<evidence type="ECO:0000313" key="2">
    <source>
        <dbReference type="Proteomes" id="UP001160148"/>
    </source>
</evidence>